<dbReference type="AlphaFoldDB" id="A0AAW2Z1W2"/>
<dbReference type="EMBL" id="JAOPGA020000947">
    <property type="protein sequence ID" value="KAL0483289.1"/>
    <property type="molecule type" value="Genomic_DNA"/>
</dbReference>
<gene>
    <name evidence="9" type="ORF">AKO1_014630</name>
</gene>
<evidence type="ECO:0000256" key="7">
    <source>
        <dbReference type="SAM" id="Coils"/>
    </source>
</evidence>
<organism evidence="9 10">
    <name type="scientific">Acrasis kona</name>
    <dbReference type="NCBI Taxonomy" id="1008807"/>
    <lineage>
        <taxon>Eukaryota</taxon>
        <taxon>Discoba</taxon>
        <taxon>Heterolobosea</taxon>
        <taxon>Tetramitia</taxon>
        <taxon>Eutetramitia</taxon>
        <taxon>Acrasidae</taxon>
        <taxon>Acrasis</taxon>
    </lineage>
</organism>
<dbReference type="PANTHER" id="PTHR10994">
    <property type="entry name" value="RETICULON"/>
    <property type="match status" value="1"/>
</dbReference>
<dbReference type="GO" id="GO:0009617">
    <property type="term" value="P:response to bacterium"/>
    <property type="evidence" value="ECO:0007669"/>
    <property type="project" value="InterPro"/>
</dbReference>
<evidence type="ECO:0000313" key="10">
    <source>
        <dbReference type="Proteomes" id="UP001431209"/>
    </source>
</evidence>
<evidence type="ECO:0000256" key="4">
    <source>
        <dbReference type="ARBA" id="ARBA00022989"/>
    </source>
</evidence>
<evidence type="ECO:0000256" key="3">
    <source>
        <dbReference type="ARBA" id="ARBA00022824"/>
    </source>
</evidence>
<proteinExistence type="predicted"/>
<keyword evidence="2 6" id="KW-0812">Transmembrane</keyword>
<feature type="transmembrane region" description="Helical" evidence="6">
    <location>
        <begin position="113"/>
        <end position="133"/>
    </location>
</feature>
<evidence type="ECO:0000256" key="6">
    <source>
        <dbReference type="RuleBase" id="RU363132"/>
    </source>
</evidence>
<keyword evidence="7" id="KW-0175">Coiled coil</keyword>
<evidence type="ECO:0000313" key="9">
    <source>
        <dbReference type="EMBL" id="KAL0483289.1"/>
    </source>
</evidence>
<reference evidence="9 10" key="1">
    <citation type="submission" date="2024-03" db="EMBL/GenBank/DDBJ databases">
        <title>The Acrasis kona genome and developmental transcriptomes reveal deep origins of eukaryotic multicellular pathways.</title>
        <authorList>
            <person name="Sheikh S."/>
            <person name="Fu C.-J."/>
            <person name="Brown M.W."/>
            <person name="Baldauf S.L."/>
        </authorList>
    </citation>
    <scope>NUCLEOTIDE SEQUENCE [LARGE SCALE GENOMIC DNA]</scope>
    <source>
        <strain evidence="9 10">ATCC MYA-3509</strain>
    </source>
</reference>
<feature type="transmembrane region" description="Helical" evidence="6">
    <location>
        <begin position="230"/>
        <end position="250"/>
    </location>
</feature>
<comment type="subcellular location">
    <subcellularLocation>
        <location evidence="1 6">Endoplasmic reticulum membrane</location>
        <topology evidence="1 6">Multi-pass membrane protein</topology>
    </subcellularLocation>
</comment>
<dbReference type="Pfam" id="PF02453">
    <property type="entry name" value="Reticulon"/>
    <property type="match status" value="1"/>
</dbReference>
<keyword evidence="10" id="KW-1185">Reference proteome</keyword>
<sequence length="295" mass="33187">MSNIEETPIITGQTIAEAEAVVDRAEAKADLAVSKAADKVENAAENAEIKAEKAADKIETEAKKTEAKAKNIVNKVIQEEKAAVAGFPIKFDLASQKPISQLSFQDILLWRNFYVTLAVFIMLHAAYILLEFYQFTVVTLVGRILQIQVIVCFLYIVGARFIKNASGSNQLPFSNFQVTKEHLQPYVDSLVDRFNLALTKYLDILLCKKPSKTIQFALVLQVVCWLGKKFSGFTFLFLLSEVALIAPFVYQWKQREIDALLEVAKKEINKQAEVVFSKLPPQVKDAFQTAKKKFE</sequence>
<dbReference type="PANTHER" id="PTHR10994:SF193">
    <property type="entry name" value="RETICULON-LIKE PROTEIN"/>
    <property type="match status" value="1"/>
</dbReference>
<keyword evidence="3 6" id="KW-0256">Endoplasmic reticulum</keyword>
<dbReference type="Proteomes" id="UP001431209">
    <property type="component" value="Unassembled WGS sequence"/>
</dbReference>
<feature type="domain" description="Reticulon" evidence="8">
    <location>
        <begin position="104"/>
        <end position="295"/>
    </location>
</feature>
<feature type="coiled-coil region" evidence="7">
    <location>
        <begin position="15"/>
        <end position="75"/>
    </location>
</feature>
<feature type="transmembrane region" description="Helical" evidence="6">
    <location>
        <begin position="140"/>
        <end position="162"/>
    </location>
</feature>
<accession>A0AAW2Z1W2</accession>
<dbReference type="InterPro" id="IPR003388">
    <property type="entry name" value="Reticulon"/>
</dbReference>
<evidence type="ECO:0000256" key="1">
    <source>
        <dbReference type="ARBA" id="ARBA00004477"/>
    </source>
</evidence>
<keyword evidence="4 6" id="KW-1133">Transmembrane helix</keyword>
<dbReference type="InterPro" id="IPR045064">
    <property type="entry name" value="Reticulon-like"/>
</dbReference>
<evidence type="ECO:0000256" key="5">
    <source>
        <dbReference type="ARBA" id="ARBA00023136"/>
    </source>
</evidence>
<name>A0AAW2Z1W2_9EUKA</name>
<comment type="caution">
    <text evidence="9">The sequence shown here is derived from an EMBL/GenBank/DDBJ whole genome shotgun (WGS) entry which is preliminary data.</text>
</comment>
<evidence type="ECO:0000256" key="2">
    <source>
        <dbReference type="ARBA" id="ARBA00022692"/>
    </source>
</evidence>
<protein>
    <recommendedName>
        <fullName evidence="6">Reticulon-like protein</fullName>
    </recommendedName>
</protein>
<evidence type="ECO:0000259" key="8">
    <source>
        <dbReference type="PROSITE" id="PS50845"/>
    </source>
</evidence>
<keyword evidence="5 6" id="KW-0472">Membrane</keyword>
<dbReference type="PROSITE" id="PS50845">
    <property type="entry name" value="RETICULON"/>
    <property type="match status" value="1"/>
</dbReference>
<dbReference type="GO" id="GO:0005789">
    <property type="term" value="C:endoplasmic reticulum membrane"/>
    <property type="evidence" value="ECO:0007669"/>
    <property type="project" value="UniProtKB-SubCell"/>
</dbReference>